<comment type="caution">
    <text evidence="6">The sequence shown here is derived from an EMBL/GenBank/DDBJ whole genome shotgun (WGS) entry which is preliminary data.</text>
</comment>
<name>A0A9D1NEA1_9FIRM</name>
<reference evidence="6" key="2">
    <citation type="journal article" date="2021" name="PeerJ">
        <title>Extensive microbial diversity within the chicken gut microbiome revealed by metagenomics and culture.</title>
        <authorList>
            <person name="Gilroy R."/>
            <person name="Ravi A."/>
            <person name="Getino M."/>
            <person name="Pursley I."/>
            <person name="Horton D.L."/>
            <person name="Alikhan N.F."/>
            <person name="Baker D."/>
            <person name="Gharbi K."/>
            <person name="Hall N."/>
            <person name="Watson M."/>
            <person name="Adriaenssens E.M."/>
            <person name="Foster-Nyarko E."/>
            <person name="Jarju S."/>
            <person name="Secka A."/>
            <person name="Antonio M."/>
            <person name="Oren A."/>
            <person name="Chaudhuri R.R."/>
            <person name="La Ragione R."/>
            <person name="Hildebrand F."/>
            <person name="Pallen M.J."/>
        </authorList>
    </citation>
    <scope>NUCLEOTIDE SEQUENCE</scope>
    <source>
        <strain evidence="6">CHK186-9395</strain>
    </source>
</reference>
<comment type="similarity">
    <text evidence="1">Belongs to the ABC transporter superfamily.</text>
</comment>
<dbReference type="AlphaFoldDB" id="A0A9D1NEA1"/>
<dbReference type="Gene3D" id="3.40.50.300">
    <property type="entry name" value="P-loop containing nucleotide triphosphate hydrolases"/>
    <property type="match status" value="1"/>
</dbReference>
<keyword evidence="3" id="KW-0547">Nucleotide-binding</keyword>
<dbReference type="InterPro" id="IPR003593">
    <property type="entry name" value="AAA+_ATPase"/>
</dbReference>
<evidence type="ECO:0000256" key="2">
    <source>
        <dbReference type="ARBA" id="ARBA00022448"/>
    </source>
</evidence>
<dbReference type="PANTHER" id="PTHR42711:SF5">
    <property type="entry name" value="ABC TRANSPORTER ATP-BINDING PROTEIN NATA"/>
    <property type="match status" value="1"/>
</dbReference>
<dbReference type="Pfam" id="PF00005">
    <property type="entry name" value="ABC_tran"/>
    <property type="match status" value="1"/>
</dbReference>
<keyword evidence="4 6" id="KW-0067">ATP-binding</keyword>
<reference evidence="6" key="1">
    <citation type="submission" date="2020-10" db="EMBL/GenBank/DDBJ databases">
        <authorList>
            <person name="Gilroy R."/>
        </authorList>
    </citation>
    <scope>NUCLEOTIDE SEQUENCE</scope>
    <source>
        <strain evidence="6">CHK186-9395</strain>
    </source>
</reference>
<dbReference type="GO" id="GO:0016887">
    <property type="term" value="F:ATP hydrolysis activity"/>
    <property type="evidence" value="ECO:0007669"/>
    <property type="project" value="InterPro"/>
</dbReference>
<accession>A0A9D1NEA1</accession>
<dbReference type="SUPFAM" id="SSF52540">
    <property type="entry name" value="P-loop containing nucleoside triphosphate hydrolases"/>
    <property type="match status" value="1"/>
</dbReference>
<evidence type="ECO:0000256" key="4">
    <source>
        <dbReference type="ARBA" id="ARBA00022840"/>
    </source>
</evidence>
<dbReference type="Proteomes" id="UP000886861">
    <property type="component" value="Unassembled WGS sequence"/>
</dbReference>
<evidence type="ECO:0000313" key="7">
    <source>
        <dbReference type="Proteomes" id="UP000886861"/>
    </source>
</evidence>
<dbReference type="InterPro" id="IPR027417">
    <property type="entry name" value="P-loop_NTPase"/>
</dbReference>
<evidence type="ECO:0000259" key="5">
    <source>
        <dbReference type="PROSITE" id="PS50893"/>
    </source>
</evidence>
<dbReference type="InterPro" id="IPR050763">
    <property type="entry name" value="ABC_transporter_ATP-binding"/>
</dbReference>
<dbReference type="PANTHER" id="PTHR42711">
    <property type="entry name" value="ABC TRANSPORTER ATP-BINDING PROTEIN"/>
    <property type="match status" value="1"/>
</dbReference>
<dbReference type="EMBL" id="DVOJ01000012">
    <property type="protein sequence ID" value="HIV01529.1"/>
    <property type="molecule type" value="Genomic_DNA"/>
</dbReference>
<sequence length="305" mass="34639">MNDFIIEIKNLKKYFGSVKAVDDISFSVKTGELFAFLGLNGAGKSTTINILVGVLSRDSGECFVNGSSVDDISKILPNIGIVFQSSVLDKNLSVYDNLRYRAMLYGMDKKEFEENLEYFIDKLDLKEILNKQLDKLSGGQKRKVDIVRALLHKPKILILDEPTTGLDPKTRKLVWNMINILRKTTNLTVLLTTHYMEEASIADNVVIIDNGKIVAEGSPLHLKNKYARDFIKAYKYDKKLLEILEKTKIPYKKDKTCLEIQFKNTDDAKNFLVEYSTLFKDIEIVKGSMDDVFLSVTGKELKESV</sequence>
<evidence type="ECO:0000256" key="3">
    <source>
        <dbReference type="ARBA" id="ARBA00022741"/>
    </source>
</evidence>
<feature type="domain" description="ABC transporter" evidence="5">
    <location>
        <begin position="6"/>
        <end position="235"/>
    </location>
</feature>
<dbReference type="PROSITE" id="PS50893">
    <property type="entry name" value="ABC_TRANSPORTER_2"/>
    <property type="match status" value="1"/>
</dbReference>
<evidence type="ECO:0000313" key="6">
    <source>
        <dbReference type="EMBL" id="HIV01529.1"/>
    </source>
</evidence>
<proteinExistence type="inferred from homology"/>
<evidence type="ECO:0000256" key="1">
    <source>
        <dbReference type="ARBA" id="ARBA00005417"/>
    </source>
</evidence>
<keyword evidence="2" id="KW-0813">Transport</keyword>
<dbReference type="PROSITE" id="PS00211">
    <property type="entry name" value="ABC_TRANSPORTER_1"/>
    <property type="match status" value="1"/>
</dbReference>
<dbReference type="InterPro" id="IPR017871">
    <property type="entry name" value="ABC_transporter-like_CS"/>
</dbReference>
<dbReference type="GO" id="GO:0005524">
    <property type="term" value="F:ATP binding"/>
    <property type="evidence" value="ECO:0007669"/>
    <property type="project" value="UniProtKB-KW"/>
</dbReference>
<gene>
    <name evidence="6" type="ORF">IAA62_03140</name>
</gene>
<protein>
    <submittedName>
        <fullName evidence="6">ABC transporter ATP-binding protein</fullName>
    </submittedName>
</protein>
<dbReference type="InterPro" id="IPR003439">
    <property type="entry name" value="ABC_transporter-like_ATP-bd"/>
</dbReference>
<dbReference type="SMART" id="SM00382">
    <property type="entry name" value="AAA"/>
    <property type="match status" value="1"/>
</dbReference>
<organism evidence="6 7">
    <name type="scientific">Candidatus Caccopulliclostridium gallistercoris</name>
    <dbReference type="NCBI Taxonomy" id="2840719"/>
    <lineage>
        <taxon>Bacteria</taxon>
        <taxon>Bacillati</taxon>
        <taxon>Bacillota</taxon>
        <taxon>Clostridia</taxon>
        <taxon>Candidatus Caccopulliclostridium</taxon>
    </lineage>
</organism>